<dbReference type="GO" id="GO:0005666">
    <property type="term" value="C:RNA polymerase III complex"/>
    <property type="evidence" value="ECO:0007669"/>
    <property type="project" value="TreeGrafter"/>
</dbReference>
<evidence type="ECO:0000259" key="2">
    <source>
        <dbReference type="Pfam" id="PF01191"/>
    </source>
</evidence>
<dbReference type="GO" id="GO:0042797">
    <property type="term" value="P:tRNA transcription by RNA polymerase III"/>
    <property type="evidence" value="ECO:0007669"/>
    <property type="project" value="TreeGrafter"/>
</dbReference>
<dbReference type="PANTHER" id="PTHR10535">
    <property type="entry name" value="DNA-DIRECTED RNA POLYMERASES I, II, AND III SUBUNIT RPABC1"/>
    <property type="match status" value="1"/>
</dbReference>
<dbReference type="Gene3D" id="3.90.940.20">
    <property type="entry name" value="RPB5-like RNA polymerase subunit"/>
    <property type="match status" value="1"/>
</dbReference>
<dbReference type="AlphaFoldDB" id="A0A6C0AKA9"/>
<dbReference type="InterPro" id="IPR035913">
    <property type="entry name" value="RPB5-like_sf"/>
</dbReference>
<dbReference type="PANTHER" id="PTHR10535:SF0">
    <property type="entry name" value="DNA-DIRECTED RNA POLYMERASES I, II, AND III SUBUNIT RPABC1"/>
    <property type="match status" value="1"/>
</dbReference>
<reference evidence="3" key="1">
    <citation type="journal article" date="2020" name="Nature">
        <title>Giant virus diversity and host interactions through global metagenomics.</title>
        <authorList>
            <person name="Schulz F."/>
            <person name="Roux S."/>
            <person name="Paez-Espino D."/>
            <person name="Jungbluth S."/>
            <person name="Walsh D.A."/>
            <person name="Denef V.J."/>
            <person name="McMahon K.D."/>
            <person name="Konstantinidis K.T."/>
            <person name="Eloe-Fadrosh E.A."/>
            <person name="Kyrpides N.C."/>
            <person name="Woyke T."/>
        </authorList>
    </citation>
    <scope>NUCLEOTIDE SEQUENCE</scope>
    <source>
        <strain evidence="3">GVMAG-S-1035375-24</strain>
    </source>
</reference>
<name>A0A6C0AKA9_9ZZZZ</name>
<sequence length="187" mass="21548">MEDKALATLRIFYERRKLPTETKPVASGPKDVNAYTMGDTLVLFSQKDKMLERDVHTYMEYAKENDYKNGMIVVATSKPSGNLMNLIRSKFIEDKIQFFHLRELQMDITTHRMSVPHRILTPDEAKDVLDRNRILKPEDQMPWIDSQDIQARVIGAVPGNIIEITRHSDTVGKGVYYRYCVADVNVA</sequence>
<dbReference type="GO" id="GO:0003677">
    <property type="term" value="F:DNA binding"/>
    <property type="evidence" value="ECO:0007669"/>
    <property type="project" value="InterPro"/>
</dbReference>
<dbReference type="Pfam" id="PF01191">
    <property type="entry name" value="RNA_pol_Rpb5_C"/>
    <property type="match status" value="1"/>
</dbReference>
<accession>A0A6C0AKA9</accession>
<dbReference type="InterPro" id="IPR014381">
    <property type="entry name" value="Arch_Rpo5/euc_Rpb5"/>
</dbReference>
<evidence type="ECO:0000256" key="1">
    <source>
        <dbReference type="ARBA" id="ARBA00023163"/>
    </source>
</evidence>
<dbReference type="EMBL" id="MN740664">
    <property type="protein sequence ID" value="QHS79880.1"/>
    <property type="molecule type" value="Genomic_DNA"/>
</dbReference>
<keyword evidence="1" id="KW-0804">Transcription</keyword>
<dbReference type="SUPFAM" id="SSF55287">
    <property type="entry name" value="RPB5-like RNA polymerase subunit"/>
    <property type="match status" value="1"/>
</dbReference>
<evidence type="ECO:0000313" key="3">
    <source>
        <dbReference type="EMBL" id="QHS79880.1"/>
    </source>
</evidence>
<dbReference type="GO" id="GO:0006366">
    <property type="term" value="P:transcription by RNA polymerase II"/>
    <property type="evidence" value="ECO:0007669"/>
    <property type="project" value="TreeGrafter"/>
</dbReference>
<feature type="domain" description="RNA polymerase subunit H/Rpb5 C-terminal" evidence="2">
    <location>
        <begin position="106"/>
        <end position="180"/>
    </location>
</feature>
<dbReference type="InterPro" id="IPR000783">
    <property type="entry name" value="RNA_pol_subH/Rpb5_C"/>
</dbReference>
<dbReference type="GO" id="GO:0005736">
    <property type="term" value="C:RNA polymerase I complex"/>
    <property type="evidence" value="ECO:0007669"/>
    <property type="project" value="TreeGrafter"/>
</dbReference>
<dbReference type="GO" id="GO:0006362">
    <property type="term" value="P:transcription elongation by RNA polymerase I"/>
    <property type="evidence" value="ECO:0007669"/>
    <property type="project" value="TreeGrafter"/>
</dbReference>
<dbReference type="GO" id="GO:0003899">
    <property type="term" value="F:DNA-directed RNA polymerase activity"/>
    <property type="evidence" value="ECO:0007669"/>
    <property type="project" value="InterPro"/>
</dbReference>
<proteinExistence type="predicted"/>
<protein>
    <recommendedName>
        <fullName evidence="2">RNA polymerase subunit H/Rpb5 C-terminal domain-containing protein</fullName>
    </recommendedName>
</protein>
<organism evidence="3">
    <name type="scientific">viral metagenome</name>
    <dbReference type="NCBI Taxonomy" id="1070528"/>
    <lineage>
        <taxon>unclassified sequences</taxon>
        <taxon>metagenomes</taxon>
        <taxon>organismal metagenomes</taxon>
    </lineage>
</organism>
<dbReference type="GO" id="GO:0005665">
    <property type="term" value="C:RNA polymerase II, core complex"/>
    <property type="evidence" value="ECO:0007669"/>
    <property type="project" value="TreeGrafter"/>
</dbReference>